<feature type="domain" description="N-acetyltransferase" evidence="1">
    <location>
        <begin position="1"/>
        <end position="160"/>
    </location>
</feature>
<dbReference type="OrthoDB" id="9796381at2"/>
<sequence length="169" mass="18989">MITKATLENITEITNLVNSAYRGETSKKGWTTEANILEGTRITETELTEILQDSNNTFLIYQENNKIIGTVLLTNKKSELYLGMLTISPDLQNAGLGKKLLQAAEDFAHSSGLPKIVMTVITIREELIAWYKRNGYTDTGKREPFPANLDDVVLHSEPLEFMVLEKNII</sequence>
<dbReference type="RefSeq" id="WP_091315384.1">
    <property type="nucleotide sequence ID" value="NZ_CBCSJU010000009.1"/>
</dbReference>
<keyword evidence="2" id="KW-0689">Ribosomal protein</keyword>
<dbReference type="PANTHER" id="PTHR43617:SF9">
    <property type="entry name" value="GNAT FAMILY ACETYLTRANSFERASE"/>
    <property type="match status" value="1"/>
</dbReference>
<dbReference type="AlphaFoldDB" id="A0A1H6XXU1"/>
<dbReference type="InterPro" id="IPR050276">
    <property type="entry name" value="MshD_Acetyltransferase"/>
</dbReference>
<dbReference type="InterPro" id="IPR016181">
    <property type="entry name" value="Acyl_CoA_acyltransferase"/>
</dbReference>
<keyword evidence="3" id="KW-1185">Reference proteome</keyword>
<protein>
    <submittedName>
        <fullName evidence="2">Ribosomal protein S18 acetylase RimI</fullName>
    </submittedName>
</protein>
<proteinExistence type="predicted"/>
<dbReference type="GO" id="GO:0005840">
    <property type="term" value="C:ribosome"/>
    <property type="evidence" value="ECO:0007669"/>
    <property type="project" value="UniProtKB-KW"/>
</dbReference>
<name>A0A1H6XXU1_9FLAO</name>
<dbReference type="PROSITE" id="PS51186">
    <property type="entry name" value="GNAT"/>
    <property type="match status" value="1"/>
</dbReference>
<dbReference type="EMBL" id="FNYA01000009">
    <property type="protein sequence ID" value="SEJ29692.1"/>
    <property type="molecule type" value="Genomic_DNA"/>
</dbReference>
<dbReference type="InterPro" id="IPR000182">
    <property type="entry name" value="GNAT_dom"/>
</dbReference>
<dbReference type="Proteomes" id="UP000199702">
    <property type="component" value="Unassembled WGS sequence"/>
</dbReference>
<evidence type="ECO:0000259" key="1">
    <source>
        <dbReference type="PROSITE" id="PS51186"/>
    </source>
</evidence>
<dbReference type="SUPFAM" id="SSF55729">
    <property type="entry name" value="Acyl-CoA N-acyltransferases (Nat)"/>
    <property type="match status" value="1"/>
</dbReference>
<evidence type="ECO:0000313" key="3">
    <source>
        <dbReference type="Proteomes" id="UP000199702"/>
    </source>
</evidence>
<dbReference type="CDD" id="cd04301">
    <property type="entry name" value="NAT_SF"/>
    <property type="match status" value="1"/>
</dbReference>
<dbReference type="PANTHER" id="PTHR43617">
    <property type="entry name" value="L-AMINO ACID N-ACETYLTRANSFERASE"/>
    <property type="match status" value="1"/>
</dbReference>
<organism evidence="2 3">
    <name type="scientific">Flavobacterium terrigena</name>
    <dbReference type="NCBI Taxonomy" id="402734"/>
    <lineage>
        <taxon>Bacteria</taxon>
        <taxon>Pseudomonadati</taxon>
        <taxon>Bacteroidota</taxon>
        <taxon>Flavobacteriia</taxon>
        <taxon>Flavobacteriales</taxon>
        <taxon>Flavobacteriaceae</taxon>
        <taxon>Flavobacterium</taxon>
    </lineage>
</organism>
<dbReference type="Gene3D" id="3.40.630.30">
    <property type="match status" value="1"/>
</dbReference>
<dbReference type="STRING" id="402734.SAMN05660918_2883"/>
<dbReference type="GO" id="GO:0016747">
    <property type="term" value="F:acyltransferase activity, transferring groups other than amino-acyl groups"/>
    <property type="evidence" value="ECO:0007669"/>
    <property type="project" value="InterPro"/>
</dbReference>
<gene>
    <name evidence="2" type="ORF">SAMN05660918_2883</name>
</gene>
<dbReference type="Pfam" id="PF00583">
    <property type="entry name" value="Acetyltransf_1"/>
    <property type="match status" value="1"/>
</dbReference>
<reference evidence="3" key="1">
    <citation type="submission" date="2016-10" db="EMBL/GenBank/DDBJ databases">
        <authorList>
            <person name="Varghese N."/>
            <person name="Submissions S."/>
        </authorList>
    </citation>
    <scope>NUCLEOTIDE SEQUENCE [LARGE SCALE GENOMIC DNA]</scope>
    <source>
        <strain evidence="3">DSM 17934</strain>
    </source>
</reference>
<evidence type="ECO:0000313" key="2">
    <source>
        <dbReference type="EMBL" id="SEJ29692.1"/>
    </source>
</evidence>
<accession>A0A1H6XXU1</accession>
<keyword evidence="2" id="KW-0687">Ribonucleoprotein</keyword>